<proteinExistence type="predicted"/>
<protein>
    <recommendedName>
        <fullName evidence="3">Transposase</fullName>
    </recommendedName>
</protein>
<dbReference type="EMBL" id="WXEX01000006">
    <property type="protein sequence ID" value="MZP43076.1"/>
    <property type="molecule type" value="Genomic_DNA"/>
</dbReference>
<evidence type="ECO:0000313" key="1">
    <source>
        <dbReference type="EMBL" id="MZP43076.1"/>
    </source>
</evidence>
<organism evidence="1 2">
    <name type="scientific">Heliomicrobium gestii</name>
    <name type="common">Heliobacterium gestii</name>
    <dbReference type="NCBI Taxonomy" id="2699"/>
    <lineage>
        <taxon>Bacteria</taxon>
        <taxon>Bacillati</taxon>
        <taxon>Bacillota</taxon>
        <taxon>Clostridia</taxon>
        <taxon>Eubacteriales</taxon>
        <taxon>Heliobacteriaceae</taxon>
        <taxon>Heliomicrobium</taxon>
    </lineage>
</organism>
<name>A0A845LJN3_HELGE</name>
<dbReference type="Proteomes" id="UP000471031">
    <property type="component" value="Unassembled WGS sequence"/>
</dbReference>
<dbReference type="OrthoDB" id="9808061at2"/>
<keyword evidence="2" id="KW-1185">Reference proteome</keyword>
<dbReference type="NCBIfam" id="NF047593">
    <property type="entry name" value="IS66_ISAeme5_TnpA"/>
    <property type="match status" value="1"/>
</dbReference>
<dbReference type="AlphaFoldDB" id="A0A845LJN3"/>
<accession>A0A845LJN3</accession>
<evidence type="ECO:0000313" key="2">
    <source>
        <dbReference type="Proteomes" id="UP000471031"/>
    </source>
</evidence>
<reference evidence="1 2" key="1">
    <citation type="submission" date="2020-01" db="EMBL/GenBank/DDBJ databases">
        <title>Whole genome sequence of Heliobacterium gestii DSM 11169.</title>
        <authorList>
            <person name="Kyndt J.A."/>
            <person name="Meyer T.E."/>
        </authorList>
    </citation>
    <scope>NUCLEOTIDE SEQUENCE [LARGE SCALE GENOMIC DNA]</scope>
    <source>
        <strain evidence="1 2">DSM 11169</strain>
    </source>
</reference>
<evidence type="ECO:0008006" key="3">
    <source>
        <dbReference type="Google" id="ProtNLM"/>
    </source>
</evidence>
<gene>
    <name evidence="1" type="ORF">GTO89_08505</name>
</gene>
<sequence length="97" mass="10969">MTSQEQLAIVTECRASGMTAKAWCEERGINYRQYVTWATKLNNKSNHPPQQWADVTLVKERADSEIKIQCGKWIISVDHGFSPVLLTDVLKAMDALC</sequence>
<comment type="caution">
    <text evidence="1">The sequence shown here is derived from an EMBL/GenBank/DDBJ whole genome shotgun (WGS) entry which is preliminary data.</text>
</comment>
<dbReference type="RefSeq" id="WP_161261650.1">
    <property type="nucleotide sequence ID" value="NZ_JAFBDC010000005.1"/>
</dbReference>